<keyword evidence="2" id="KW-0444">Lipid biosynthesis</keyword>
<name>A0A1W1C3G8_9ZZZZ</name>
<evidence type="ECO:0000256" key="2">
    <source>
        <dbReference type="ARBA" id="ARBA00022516"/>
    </source>
</evidence>
<dbReference type="EMBL" id="FPHH01000058">
    <property type="protein sequence ID" value="SFV60319.1"/>
    <property type="molecule type" value="Genomic_DNA"/>
</dbReference>
<evidence type="ECO:0000256" key="4">
    <source>
        <dbReference type="ARBA" id="ARBA00023098"/>
    </source>
</evidence>
<dbReference type="PANTHER" id="PTHR35809:SF1">
    <property type="entry name" value="ARCHAETIDYLSERINE DECARBOXYLASE PROENZYME-RELATED"/>
    <property type="match status" value="1"/>
</dbReference>
<evidence type="ECO:0000256" key="5">
    <source>
        <dbReference type="ARBA" id="ARBA00023136"/>
    </source>
</evidence>
<evidence type="ECO:0000256" key="9">
    <source>
        <dbReference type="ARBA" id="ARBA00023264"/>
    </source>
</evidence>
<keyword evidence="1" id="KW-1003">Cell membrane</keyword>
<keyword evidence="9" id="KW-1208">Phospholipid metabolism</keyword>
<reference evidence="11" key="1">
    <citation type="submission" date="2016-10" db="EMBL/GenBank/DDBJ databases">
        <authorList>
            <person name="de Groot N.N."/>
        </authorList>
    </citation>
    <scope>NUCLEOTIDE SEQUENCE</scope>
</reference>
<organism evidence="11">
    <name type="scientific">hydrothermal vent metagenome</name>
    <dbReference type="NCBI Taxonomy" id="652676"/>
    <lineage>
        <taxon>unclassified sequences</taxon>
        <taxon>metagenomes</taxon>
        <taxon>ecological metagenomes</taxon>
    </lineage>
</organism>
<keyword evidence="4" id="KW-0443">Lipid metabolism</keyword>
<keyword evidence="5" id="KW-0472">Membrane</keyword>
<dbReference type="Pfam" id="PF02666">
    <property type="entry name" value="PS_Dcarbxylase"/>
    <property type="match status" value="1"/>
</dbReference>
<keyword evidence="7" id="KW-0594">Phospholipid biosynthesis</keyword>
<dbReference type="GO" id="GO:0008654">
    <property type="term" value="P:phospholipid biosynthetic process"/>
    <property type="evidence" value="ECO:0007669"/>
    <property type="project" value="UniProtKB-KW"/>
</dbReference>
<keyword evidence="10" id="KW-0670">Pyruvate</keyword>
<dbReference type="InterPro" id="IPR033175">
    <property type="entry name" value="PSD-A"/>
</dbReference>
<dbReference type="PANTHER" id="PTHR35809">
    <property type="entry name" value="ARCHAETIDYLSERINE DECARBOXYLASE PROENZYME-RELATED"/>
    <property type="match status" value="1"/>
</dbReference>
<evidence type="ECO:0000313" key="11">
    <source>
        <dbReference type="EMBL" id="SFV60319.1"/>
    </source>
</evidence>
<evidence type="ECO:0000256" key="1">
    <source>
        <dbReference type="ARBA" id="ARBA00022475"/>
    </source>
</evidence>
<dbReference type="InterPro" id="IPR003817">
    <property type="entry name" value="PS_Dcarbxylase"/>
</dbReference>
<evidence type="ECO:0000256" key="10">
    <source>
        <dbReference type="ARBA" id="ARBA00023317"/>
    </source>
</evidence>
<keyword evidence="8 11" id="KW-0456">Lyase</keyword>
<protein>
    <submittedName>
        <fullName evidence="11">Phosphatidylserine decarboxylase</fullName>
        <ecNumber evidence="11">4.1.1.65</ecNumber>
    </submittedName>
</protein>
<evidence type="ECO:0000256" key="7">
    <source>
        <dbReference type="ARBA" id="ARBA00023209"/>
    </source>
</evidence>
<sequence>MESNLFILHKSAIRYIAYASVAFVLFLILDLDLLAALAFGFIFFAAYIFRDPEKSLKDFEKNAFVSPVDGEVLDIEYLEDDTFAYKVTIASAYQDISILRVPYSAKVQNFTTVKGTRLAMSAELFEVLNEYASYELMDDDGHIVKVVHRLSRSFAPLSLSIKESQELIKGERCGVMLSGVTTIYLPKSFKLHLTARTTVSAGETLFGYLF</sequence>
<keyword evidence="3" id="KW-0210">Decarboxylase</keyword>
<dbReference type="GO" id="GO:0004609">
    <property type="term" value="F:phosphatidylserine decarboxylase activity"/>
    <property type="evidence" value="ECO:0007669"/>
    <property type="project" value="UniProtKB-EC"/>
</dbReference>
<proteinExistence type="predicted"/>
<gene>
    <name evidence="11" type="ORF">MNB_SM-5-915</name>
</gene>
<dbReference type="AlphaFoldDB" id="A0A1W1C3G8"/>
<keyword evidence="6" id="KW-0865">Zymogen</keyword>
<evidence type="ECO:0000256" key="3">
    <source>
        <dbReference type="ARBA" id="ARBA00022793"/>
    </source>
</evidence>
<accession>A0A1W1C3G8</accession>
<evidence type="ECO:0000256" key="6">
    <source>
        <dbReference type="ARBA" id="ARBA00023145"/>
    </source>
</evidence>
<dbReference type="EC" id="4.1.1.65" evidence="11"/>
<evidence type="ECO:0000256" key="8">
    <source>
        <dbReference type="ARBA" id="ARBA00023239"/>
    </source>
</evidence>